<dbReference type="PANTHER" id="PTHR13465">
    <property type="entry name" value="UPF0183 PROTEIN"/>
    <property type="match status" value="1"/>
</dbReference>
<dbReference type="STRING" id="1353952.A0A165CCC6"/>
<dbReference type="InParanoid" id="A0A165CCC6"/>
<feature type="compositionally biased region" description="Polar residues" evidence="2">
    <location>
        <begin position="329"/>
        <end position="343"/>
    </location>
</feature>
<evidence type="ECO:0000313" key="3">
    <source>
        <dbReference type="EMBL" id="KZT50573.1"/>
    </source>
</evidence>
<proteinExistence type="inferred from homology"/>
<evidence type="ECO:0000256" key="1">
    <source>
        <dbReference type="ARBA" id="ARBA00024339"/>
    </source>
</evidence>
<organism evidence="3 4">
    <name type="scientific">Calocera cornea HHB12733</name>
    <dbReference type="NCBI Taxonomy" id="1353952"/>
    <lineage>
        <taxon>Eukaryota</taxon>
        <taxon>Fungi</taxon>
        <taxon>Dikarya</taxon>
        <taxon>Basidiomycota</taxon>
        <taxon>Agaricomycotina</taxon>
        <taxon>Dacrymycetes</taxon>
        <taxon>Dacrymycetales</taxon>
        <taxon>Dacrymycetaceae</taxon>
        <taxon>Calocera</taxon>
    </lineage>
</organism>
<gene>
    <name evidence="3" type="ORF">CALCODRAFT_444425</name>
</gene>
<dbReference type="PANTHER" id="PTHR13465:SF2">
    <property type="entry name" value="PHAGOSOME ASSEMBLY FACTOR 1"/>
    <property type="match status" value="1"/>
</dbReference>
<dbReference type="Proteomes" id="UP000076842">
    <property type="component" value="Unassembled WGS sequence"/>
</dbReference>
<feature type="region of interest" description="Disordered" evidence="2">
    <location>
        <begin position="309"/>
        <end position="368"/>
    </location>
</feature>
<dbReference type="OrthoDB" id="411211at2759"/>
<dbReference type="AlphaFoldDB" id="A0A165CCC6"/>
<sequence>MSILELDVRPGQGVGPFEIGASVWNILDTIRESKARFPQVEVKFDNNAPATSPIILAVLPHVSLLFTGITQRLHTILLHPLTPVLPHSGLRLMYKSQPISSPTHLFKRSDVSAVFGPTYKGKRRLIYPGVVFEFTKGEGKDGGEGKRAMREDHVEKIVVVQRDKERDGAEVEEEDGLRECEAMVGELRRAEVIVHEGVTLHFIPHPDSSTPPGPIKVTLHQTTAEDLLADLGPPLRVHYKTDERMSIHSAPAGMEEENNAYFYNYFQHGVDFLLDGETHRVVKIVIHSNVVGSALFQVYKRCPWQLIPTQRPSSPSSSSPARPEPITVASPSDTLTRYLSPSPTGDGDTRSDGPPSMILDRASESRGGPLLVGQTTRLLGFDGCVLEVGEGGEVLGLVLF</sequence>
<dbReference type="Pfam" id="PF03676">
    <property type="entry name" value="PHAF1"/>
    <property type="match status" value="1"/>
</dbReference>
<comment type="similarity">
    <text evidence="1">Belongs to the PHAF1 family.</text>
</comment>
<reference evidence="3 4" key="1">
    <citation type="journal article" date="2016" name="Mol. Biol. Evol.">
        <title>Comparative Genomics of Early-Diverging Mushroom-Forming Fungi Provides Insights into the Origins of Lignocellulose Decay Capabilities.</title>
        <authorList>
            <person name="Nagy L.G."/>
            <person name="Riley R."/>
            <person name="Tritt A."/>
            <person name="Adam C."/>
            <person name="Daum C."/>
            <person name="Floudas D."/>
            <person name="Sun H."/>
            <person name="Yadav J.S."/>
            <person name="Pangilinan J."/>
            <person name="Larsson K.H."/>
            <person name="Matsuura K."/>
            <person name="Barry K."/>
            <person name="Labutti K."/>
            <person name="Kuo R."/>
            <person name="Ohm R.A."/>
            <person name="Bhattacharya S.S."/>
            <person name="Shirouzu T."/>
            <person name="Yoshinaga Y."/>
            <person name="Martin F.M."/>
            <person name="Grigoriev I.V."/>
            <person name="Hibbett D.S."/>
        </authorList>
    </citation>
    <scope>NUCLEOTIDE SEQUENCE [LARGE SCALE GENOMIC DNA]</scope>
    <source>
        <strain evidence="3 4">HHB12733</strain>
    </source>
</reference>
<evidence type="ECO:0000256" key="2">
    <source>
        <dbReference type="SAM" id="MobiDB-lite"/>
    </source>
</evidence>
<dbReference type="EMBL" id="KV424160">
    <property type="protein sequence ID" value="KZT50573.1"/>
    <property type="molecule type" value="Genomic_DNA"/>
</dbReference>
<dbReference type="GO" id="GO:0005802">
    <property type="term" value="C:trans-Golgi network"/>
    <property type="evidence" value="ECO:0007669"/>
    <property type="project" value="TreeGrafter"/>
</dbReference>
<dbReference type="InterPro" id="IPR039156">
    <property type="entry name" value="PHAF1/BROMI"/>
</dbReference>
<keyword evidence="4" id="KW-1185">Reference proteome</keyword>
<protein>
    <submittedName>
        <fullName evidence="3">UPF0183-domain-containing protein</fullName>
    </submittedName>
</protein>
<accession>A0A165CCC6</accession>
<dbReference type="InterPro" id="IPR005373">
    <property type="entry name" value="PHAF1"/>
</dbReference>
<name>A0A165CCC6_9BASI</name>
<dbReference type="GO" id="GO:0043001">
    <property type="term" value="P:Golgi to plasma membrane protein transport"/>
    <property type="evidence" value="ECO:0007669"/>
    <property type="project" value="TreeGrafter"/>
</dbReference>
<evidence type="ECO:0000313" key="4">
    <source>
        <dbReference type="Proteomes" id="UP000076842"/>
    </source>
</evidence>